<protein>
    <submittedName>
        <fullName evidence="1">Uncharacterized protein</fullName>
    </submittedName>
</protein>
<proteinExistence type="predicted"/>
<keyword evidence="2" id="KW-1185">Reference proteome</keyword>
<gene>
    <name evidence="1" type="ORF">K7X08_035714</name>
</gene>
<accession>A0A9Q1M307</accession>
<comment type="caution">
    <text evidence="1">The sequence shown here is derived from an EMBL/GenBank/DDBJ whole genome shotgun (WGS) entry which is preliminary data.</text>
</comment>
<evidence type="ECO:0000313" key="1">
    <source>
        <dbReference type="EMBL" id="KAJ8550228.1"/>
    </source>
</evidence>
<sequence length="155" mass="17350">MPYSGSGKRHLQTGKHLTQAGSALCSIDLVYTGKDMDDWYYINNKYMFSDTGWNNKAKGKHMKHTWAVPIDPIKIGHDLTLFCYNCEYVQHNDQRSRCSCALGEGDETDIIVEVEGDRGALVVHEDPKNKASKVQQLHGVQGTAAAVELHEEDAR</sequence>
<evidence type="ECO:0000313" key="2">
    <source>
        <dbReference type="Proteomes" id="UP001152561"/>
    </source>
</evidence>
<dbReference type="AlphaFoldDB" id="A0A9Q1M307"/>
<dbReference type="EMBL" id="JAJAGQ010000011">
    <property type="protein sequence ID" value="KAJ8550228.1"/>
    <property type="molecule type" value="Genomic_DNA"/>
</dbReference>
<dbReference type="Proteomes" id="UP001152561">
    <property type="component" value="Unassembled WGS sequence"/>
</dbReference>
<name>A0A9Q1M307_9SOLA</name>
<organism evidence="1 2">
    <name type="scientific">Anisodus acutangulus</name>
    <dbReference type="NCBI Taxonomy" id="402998"/>
    <lineage>
        <taxon>Eukaryota</taxon>
        <taxon>Viridiplantae</taxon>
        <taxon>Streptophyta</taxon>
        <taxon>Embryophyta</taxon>
        <taxon>Tracheophyta</taxon>
        <taxon>Spermatophyta</taxon>
        <taxon>Magnoliopsida</taxon>
        <taxon>eudicotyledons</taxon>
        <taxon>Gunneridae</taxon>
        <taxon>Pentapetalae</taxon>
        <taxon>asterids</taxon>
        <taxon>lamiids</taxon>
        <taxon>Solanales</taxon>
        <taxon>Solanaceae</taxon>
        <taxon>Solanoideae</taxon>
        <taxon>Hyoscyameae</taxon>
        <taxon>Anisodus</taxon>
    </lineage>
</organism>
<reference evidence="2" key="1">
    <citation type="journal article" date="2023" name="Proc. Natl. Acad. Sci. U.S.A.">
        <title>Genomic and structural basis for evolution of tropane alkaloid biosynthesis.</title>
        <authorList>
            <person name="Wanga Y.-J."/>
            <person name="Taina T."/>
            <person name="Yua J.-Y."/>
            <person name="Lia J."/>
            <person name="Xua B."/>
            <person name="Chenc J."/>
            <person name="D'Auriad J.C."/>
            <person name="Huanga J.-P."/>
            <person name="Huanga S.-X."/>
        </authorList>
    </citation>
    <scope>NUCLEOTIDE SEQUENCE [LARGE SCALE GENOMIC DNA]</scope>
    <source>
        <strain evidence="2">cv. KIB-2019</strain>
    </source>
</reference>